<evidence type="ECO:0000313" key="2">
    <source>
        <dbReference type="EMBL" id="KAJ3086659.1"/>
    </source>
</evidence>
<feature type="compositionally biased region" description="Pro residues" evidence="1">
    <location>
        <begin position="87"/>
        <end position="96"/>
    </location>
</feature>
<evidence type="ECO:0008006" key="4">
    <source>
        <dbReference type="Google" id="ProtNLM"/>
    </source>
</evidence>
<feature type="region of interest" description="Disordered" evidence="1">
    <location>
        <begin position="206"/>
        <end position="252"/>
    </location>
</feature>
<dbReference type="Proteomes" id="UP001211907">
    <property type="component" value="Unassembled WGS sequence"/>
</dbReference>
<sequence>MATYRYRNNHINNSGNNYARPNNNNNNYSNNVNNAGVYAPNNNSYSQNQNHNQYQNNSSATMDLDYSAAPPPRSQSFAPAPRVTASVPPPNDPAPPHSNGLASLPKSLNGAPYSIVSLKNINYSITAEDLVEAVEHLNSASKGAPFASLPLPRLDFDASGRNTGGALWFIQNNSDAVRVAHLLNNEMLDGNAISASVLAVNVGGSGGGGGVEKSPSSRGGSGGADLRLNVRSSAAGVQKRKSVTSRLGPKTVMSRLGPKKEEVLGRLGPKMKLSGILGRLGNKPAVKNGSN</sequence>
<gene>
    <name evidence="2" type="ORF">HK100_008635</name>
</gene>
<evidence type="ECO:0000256" key="1">
    <source>
        <dbReference type="SAM" id="MobiDB-lite"/>
    </source>
</evidence>
<feature type="region of interest" description="Disordered" evidence="1">
    <location>
        <begin position="1"/>
        <end position="103"/>
    </location>
</feature>
<keyword evidence="3" id="KW-1185">Reference proteome</keyword>
<organism evidence="2 3">
    <name type="scientific">Physocladia obscura</name>
    <dbReference type="NCBI Taxonomy" id="109957"/>
    <lineage>
        <taxon>Eukaryota</taxon>
        <taxon>Fungi</taxon>
        <taxon>Fungi incertae sedis</taxon>
        <taxon>Chytridiomycota</taxon>
        <taxon>Chytridiomycota incertae sedis</taxon>
        <taxon>Chytridiomycetes</taxon>
        <taxon>Chytridiales</taxon>
        <taxon>Chytriomycetaceae</taxon>
        <taxon>Physocladia</taxon>
    </lineage>
</organism>
<accession>A0AAD5XA25</accession>
<evidence type="ECO:0000313" key="3">
    <source>
        <dbReference type="Proteomes" id="UP001211907"/>
    </source>
</evidence>
<name>A0AAD5XA25_9FUNG</name>
<protein>
    <recommendedName>
        <fullName evidence="4">RRM domain-containing protein</fullName>
    </recommendedName>
</protein>
<dbReference type="AlphaFoldDB" id="A0AAD5XA25"/>
<proteinExistence type="predicted"/>
<reference evidence="2" key="1">
    <citation type="submission" date="2020-05" db="EMBL/GenBank/DDBJ databases">
        <title>Phylogenomic resolution of chytrid fungi.</title>
        <authorList>
            <person name="Stajich J.E."/>
            <person name="Amses K."/>
            <person name="Simmons R."/>
            <person name="Seto K."/>
            <person name="Myers J."/>
            <person name="Bonds A."/>
            <person name="Quandt C.A."/>
            <person name="Barry K."/>
            <person name="Liu P."/>
            <person name="Grigoriev I."/>
            <person name="Longcore J.E."/>
            <person name="James T.Y."/>
        </authorList>
    </citation>
    <scope>NUCLEOTIDE SEQUENCE</scope>
    <source>
        <strain evidence="2">JEL0513</strain>
    </source>
</reference>
<dbReference type="EMBL" id="JADGJH010004230">
    <property type="protein sequence ID" value="KAJ3086659.1"/>
    <property type="molecule type" value="Genomic_DNA"/>
</dbReference>
<feature type="compositionally biased region" description="Low complexity" evidence="1">
    <location>
        <begin position="12"/>
        <end position="59"/>
    </location>
</feature>
<comment type="caution">
    <text evidence="2">The sequence shown here is derived from an EMBL/GenBank/DDBJ whole genome shotgun (WGS) entry which is preliminary data.</text>
</comment>